<evidence type="ECO:0000313" key="1">
    <source>
        <dbReference type="EMBL" id="KAF9646955.1"/>
    </source>
</evidence>
<protein>
    <submittedName>
        <fullName evidence="1">Alanyl-tRNA synthetase domain-containing protein</fullName>
    </submittedName>
</protein>
<name>A0ACB6ZB39_THEGA</name>
<evidence type="ECO:0000313" key="2">
    <source>
        <dbReference type="Proteomes" id="UP000886501"/>
    </source>
</evidence>
<reference evidence="1" key="1">
    <citation type="submission" date="2019-10" db="EMBL/GenBank/DDBJ databases">
        <authorList>
            <consortium name="DOE Joint Genome Institute"/>
            <person name="Kuo A."/>
            <person name="Miyauchi S."/>
            <person name="Kiss E."/>
            <person name="Drula E."/>
            <person name="Kohler A."/>
            <person name="Sanchez-Garcia M."/>
            <person name="Andreopoulos B."/>
            <person name="Barry K.W."/>
            <person name="Bonito G."/>
            <person name="Buee M."/>
            <person name="Carver A."/>
            <person name="Chen C."/>
            <person name="Cichocki N."/>
            <person name="Clum A."/>
            <person name="Culley D."/>
            <person name="Crous P.W."/>
            <person name="Fauchery L."/>
            <person name="Girlanda M."/>
            <person name="Hayes R."/>
            <person name="Keri Z."/>
            <person name="Labutti K."/>
            <person name="Lipzen A."/>
            <person name="Lombard V."/>
            <person name="Magnuson J."/>
            <person name="Maillard F."/>
            <person name="Morin E."/>
            <person name="Murat C."/>
            <person name="Nolan M."/>
            <person name="Ohm R."/>
            <person name="Pangilinan J."/>
            <person name="Pereira M."/>
            <person name="Perotto S."/>
            <person name="Peter M."/>
            <person name="Riley R."/>
            <person name="Sitrit Y."/>
            <person name="Stielow B."/>
            <person name="Szollosi G."/>
            <person name="Zifcakova L."/>
            <person name="Stursova M."/>
            <person name="Spatafora J.W."/>
            <person name="Tedersoo L."/>
            <person name="Vaario L.-M."/>
            <person name="Yamada A."/>
            <person name="Yan M."/>
            <person name="Wang P."/>
            <person name="Xu J."/>
            <person name="Bruns T."/>
            <person name="Baldrian P."/>
            <person name="Vilgalys R."/>
            <person name="Henrissat B."/>
            <person name="Grigoriev I.V."/>
            <person name="Hibbett D."/>
            <person name="Nagy L.G."/>
            <person name="Martin F.M."/>
        </authorList>
    </citation>
    <scope>NUCLEOTIDE SEQUENCE</scope>
    <source>
        <strain evidence="1">P2</strain>
    </source>
</reference>
<dbReference type="EMBL" id="MU118044">
    <property type="protein sequence ID" value="KAF9646955.1"/>
    <property type="molecule type" value="Genomic_DNA"/>
</dbReference>
<comment type="caution">
    <text evidence="1">The sequence shown here is derived from an EMBL/GenBank/DDBJ whole genome shotgun (WGS) entry which is preliminary data.</text>
</comment>
<keyword evidence="2" id="KW-1185">Reference proteome</keyword>
<proteinExistence type="predicted"/>
<reference evidence="1" key="2">
    <citation type="journal article" date="2020" name="Nat. Commun.">
        <title>Large-scale genome sequencing of mycorrhizal fungi provides insights into the early evolution of symbiotic traits.</title>
        <authorList>
            <person name="Miyauchi S."/>
            <person name="Kiss E."/>
            <person name="Kuo A."/>
            <person name="Drula E."/>
            <person name="Kohler A."/>
            <person name="Sanchez-Garcia M."/>
            <person name="Morin E."/>
            <person name="Andreopoulos B."/>
            <person name="Barry K.W."/>
            <person name="Bonito G."/>
            <person name="Buee M."/>
            <person name="Carver A."/>
            <person name="Chen C."/>
            <person name="Cichocki N."/>
            <person name="Clum A."/>
            <person name="Culley D."/>
            <person name="Crous P.W."/>
            <person name="Fauchery L."/>
            <person name="Girlanda M."/>
            <person name="Hayes R.D."/>
            <person name="Keri Z."/>
            <person name="LaButti K."/>
            <person name="Lipzen A."/>
            <person name="Lombard V."/>
            <person name="Magnuson J."/>
            <person name="Maillard F."/>
            <person name="Murat C."/>
            <person name="Nolan M."/>
            <person name="Ohm R.A."/>
            <person name="Pangilinan J."/>
            <person name="Pereira M.F."/>
            <person name="Perotto S."/>
            <person name="Peter M."/>
            <person name="Pfister S."/>
            <person name="Riley R."/>
            <person name="Sitrit Y."/>
            <person name="Stielow J.B."/>
            <person name="Szollosi G."/>
            <person name="Zifcakova L."/>
            <person name="Stursova M."/>
            <person name="Spatafora J.W."/>
            <person name="Tedersoo L."/>
            <person name="Vaario L.M."/>
            <person name="Yamada A."/>
            <person name="Yan M."/>
            <person name="Wang P."/>
            <person name="Xu J."/>
            <person name="Bruns T."/>
            <person name="Baldrian P."/>
            <person name="Vilgalys R."/>
            <person name="Dunand C."/>
            <person name="Henrissat B."/>
            <person name="Grigoriev I.V."/>
            <person name="Hibbett D."/>
            <person name="Nagy L.G."/>
            <person name="Martin F.M."/>
        </authorList>
    </citation>
    <scope>NUCLEOTIDE SEQUENCE</scope>
    <source>
        <strain evidence="1">P2</strain>
    </source>
</reference>
<accession>A0ACB6ZB39</accession>
<organism evidence="1 2">
    <name type="scientific">Thelephora ganbajun</name>
    <name type="common">Ganba fungus</name>
    <dbReference type="NCBI Taxonomy" id="370292"/>
    <lineage>
        <taxon>Eukaryota</taxon>
        <taxon>Fungi</taxon>
        <taxon>Dikarya</taxon>
        <taxon>Basidiomycota</taxon>
        <taxon>Agaricomycotina</taxon>
        <taxon>Agaricomycetes</taxon>
        <taxon>Thelephorales</taxon>
        <taxon>Thelephoraceae</taxon>
        <taxon>Thelephora</taxon>
    </lineage>
</organism>
<sequence>MAAAAIVLSPVKTPGDYHRIVSPTLNIPTDVARPIPVGLLSCQRDPLLRQLDTYAVDAFPLQADAPKKPPRKGAKLPRLEGTVLQVILHDTIIFPEGGGQPSDVGYISVGSSMTLEVFEAKRIGGHAIHSIRFPTLDELQKAQLLLPTGTNVVVTLGDNGCRRRLDHMTLHTSQHLLSAILEQRLQLPTLSWSLTIHPSPCYVEIPRGLTPEEVFLIQEETNALVFEGRRVHIEVEELHVDNIPGVAKLDNGRPVGKALPSDYTGGVKRTVVIDGVDRNPCCGTHLPSLHNLQLFLLPHTEALSRSSTTSARLYFLAGPRLITHLTSTHNQITQASSILSCGAPQVPGRVLQVVEERKAAEKRAVDLESQLVSIVAKELLHSVTQVNGERFSAHVHRNDDPLVFLATIASEFTRLWIASEHTSKQYLLVFTSSPTSQTTTSTTLVLVFGSEDASVKEIGETLKLKLAVKGGGKGPRWSGKWTGVWKPAKEGELVDKAVGGVPI</sequence>
<gene>
    <name evidence="1" type="ORF">BDM02DRAFT_3170794</name>
</gene>
<dbReference type="Proteomes" id="UP000886501">
    <property type="component" value="Unassembled WGS sequence"/>
</dbReference>